<sequence>MKLEFSPQKPRATRSPNGEHKYMKTDVVAQFKDNPGQWATVAKNVSSAQSVAQWVDRQNGRDKDGNKNDGPWEYTAIASGETATDKDGKKVKNGKGEEVKGYNVSVCYNPEGIKWT</sequence>
<evidence type="ECO:0000256" key="1">
    <source>
        <dbReference type="SAM" id="MobiDB-lite"/>
    </source>
</evidence>
<protein>
    <submittedName>
        <fullName evidence="2">Uncharacterized protein</fullName>
    </submittedName>
</protein>
<evidence type="ECO:0000313" key="2">
    <source>
        <dbReference type="EMBL" id="GHE18385.1"/>
    </source>
</evidence>
<feature type="compositionally biased region" description="Basic and acidic residues" evidence="1">
    <location>
        <begin position="58"/>
        <end position="67"/>
    </location>
</feature>
<keyword evidence="3" id="KW-1185">Reference proteome</keyword>
<reference evidence="3" key="1">
    <citation type="journal article" date="2019" name="Int. J. Syst. Evol. Microbiol.">
        <title>The Global Catalogue of Microorganisms (GCM) 10K type strain sequencing project: providing services to taxonomists for standard genome sequencing and annotation.</title>
        <authorList>
            <consortium name="The Broad Institute Genomics Platform"/>
            <consortium name="The Broad Institute Genome Sequencing Center for Infectious Disease"/>
            <person name="Wu L."/>
            <person name="Ma J."/>
        </authorList>
    </citation>
    <scope>NUCLEOTIDE SEQUENCE [LARGE SCALE GENOMIC DNA]</scope>
    <source>
        <strain evidence="3">CGMCC 1.12791</strain>
    </source>
</reference>
<proteinExistence type="predicted"/>
<gene>
    <name evidence="2" type="ORF">GCM10011376_29950</name>
</gene>
<dbReference type="Proteomes" id="UP000597341">
    <property type="component" value="Unassembled WGS sequence"/>
</dbReference>
<accession>A0ABQ3HN63</accession>
<name>A0ABQ3HN63_9ACTN</name>
<dbReference type="EMBL" id="BNAD01000010">
    <property type="protein sequence ID" value="GHE18385.1"/>
    <property type="molecule type" value="Genomic_DNA"/>
</dbReference>
<feature type="region of interest" description="Disordered" evidence="1">
    <location>
        <begin position="56"/>
        <end position="95"/>
    </location>
</feature>
<feature type="region of interest" description="Disordered" evidence="1">
    <location>
        <begin position="1"/>
        <end position="22"/>
    </location>
</feature>
<evidence type="ECO:0000313" key="3">
    <source>
        <dbReference type="Proteomes" id="UP000597341"/>
    </source>
</evidence>
<feature type="compositionally biased region" description="Basic and acidic residues" evidence="1">
    <location>
        <begin position="83"/>
        <end position="95"/>
    </location>
</feature>
<organism evidence="2 3">
    <name type="scientific">Nocardioides flavus</name>
    <name type="common">ex Wang et al. 2016</name>
    <dbReference type="NCBI Taxonomy" id="2058780"/>
    <lineage>
        <taxon>Bacteria</taxon>
        <taxon>Bacillati</taxon>
        <taxon>Actinomycetota</taxon>
        <taxon>Actinomycetes</taxon>
        <taxon>Propionibacteriales</taxon>
        <taxon>Nocardioidaceae</taxon>
        <taxon>Nocardioides</taxon>
    </lineage>
</organism>
<comment type="caution">
    <text evidence="2">The sequence shown here is derived from an EMBL/GenBank/DDBJ whole genome shotgun (WGS) entry which is preliminary data.</text>
</comment>